<accession>A0AAV4PMI2</accession>
<sequence length="81" mass="9805">MIFNMDYSDRCIKKKSRESKILMDDYGQEKIRKVRLSGSSDNRYLSELIRNWNDKYYRSSASHTIFGCLPLKIRPNDFKFW</sequence>
<dbReference type="Proteomes" id="UP001054945">
    <property type="component" value="Unassembled WGS sequence"/>
</dbReference>
<name>A0AAV4PMI2_CAEEX</name>
<proteinExistence type="predicted"/>
<organism evidence="1 2">
    <name type="scientific">Caerostris extrusa</name>
    <name type="common">Bark spider</name>
    <name type="synonym">Caerostris bankana</name>
    <dbReference type="NCBI Taxonomy" id="172846"/>
    <lineage>
        <taxon>Eukaryota</taxon>
        <taxon>Metazoa</taxon>
        <taxon>Ecdysozoa</taxon>
        <taxon>Arthropoda</taxon>
        <taxon>Chelicerata</taxon>
        <taxon>Arachnida</taxon>
        <taxon>Araneae</taxon>
        <taxon>Araneomorphae</taxon>
        <taxon>Entelegynae</taxon>
        <taxon>Araneoidea</taxon>
        <taxon>Araneidae</taxon>
        <taxon>Caerostris</taxon>
    </lineage>
</organism>
<dbReference type="AlphaFoldDB" id="A0AAV4PMI2"/>
<evidence type="ECO:0000313" key="1">
    <source>
        <dbReference type="EMBL" id="GIX97523.1"/>
    </source>
</evidence>
<keyword evidence="2" id="KW-1185">Reference proteome</keyword>
<comment type="caution">
    <text evidence="1">The sequence shown here is derived from an EMBL/GenBank/DDBJ whole genome shotgun (WGS) entry which is preliminary data.</text>
</comment>
<evidence type="ECO:0008006" key="3">
    <source>
        <dbReference type="Google" id="ProtNLM"/>
    </source>
</evidence>
<reference evidence="1 2" key="1">
    <citation type="submission" date="2021-06" db="EMBL/GenBank/DDBJ databases">
        <title>Caerostris extrusa draft genome.</title>
        <authorList>
            <person name="Kono N."/>
            <person name="Arakawa K."/>
        </authorList>
    </citation>
    <scope>NUCLEOTIDE SEQUENCE [LARGE SCALE GENOMIC DNA]</scope>
</reference>
<protein>
    <recommendedName>
        <fullName evidence="3">Ycf15</fullName>
    </recommendedName>
</protein>
<dbReference type="EMBL" id="BPLR01004793">
    <property type="protein sequence ID" value="GIX97523.1"/>
    <property type="molecule type" value="Genomic_DNA"/>
</dbReference>
<gene>
    <name evidence="1" type="ORF">CEXT_714511</name>
</gene>
<evidence type="ECO:0000313" key="2">
    <source>
        <dbReference type="Proteomes" id="UP001054945"/>
    </source>
</evidence>